<dbReference type="GO" id="GO:0098797">
    <property type="term" value="C:plasma membrane protein complex"/>
    <property type="evidence" value="ECO:0007669"/>
    <property type="project" value="TreeGrafter"/>
</dbReference>
<dbReference type="GO" id="GO:0031992">
    <property type="term" value="F:energy transducer activity"/>
    <property type="evidence" value="ECO:0007669"/>
    <property type="project" value="TreeGrafter"/>
</dbReference>
<dbReference type="HOGENOM" id="CLU_065795_0_0_10"/>
<keyword evidence="1" id="KW-1133">Transmembrane helix</keyword>
<dbReference type="eggNOG" id="COG0810">
    <property type="taxonomic scope" value="Bacteria"/>
</dbReference>
<dbReference type="Pfam" id="PF03544">
    <property type="entry name" value="TonB_C"/>
    <property type="match status" value="1"/>
</dbReference>
<protein>
    <submittedName>
        <fullName evidence="3">Outer membrane transport energization protein TonB</fullName>
    </submittedName>
</protein>
<feature type="transmembrane region" description="Helical" evidence="1">
    <location>
        <begin position="36"/>
        <end position="56"/>
    </location>
</feature>
<evidence type="ECO:0000313" key="4">
    <source>
        <dbReference type="Proteomes" id="UP000003586"/>
    </source>
</evidence>
<reference evidence="3 4" key="1">
    <citation type="submission" date="2013-12" db="EMBL/GenBank/DDBJ databases">
        <authorList>
            <consortium name="DOE Joint Genome Institute"/>
            <person name="Eisen J."/>
            <person name="Huntemann M."/>
            <person name="Han J."/>
            <person name="Chen A."/>
            <person name="Kyrpides N."/>
            <person name="Mavromatis K."/>
            <person name="Markowitz V."/>
            <person name="Palaniappan K."/>
            <person name="Ivanova N."/>
            <person name="Schaumberg A."/>
            <person name="Pati A."/>
            <person name="Liolios K."/>
            <person name="Nordberg H.P."/>
            <person name="Cantor M.N."/>
            <person name="Hua S.X."/>
            <person name="Woyke T."/>
        </authorList>
    </citation>
    <scope>NUCLEOTIDE SEQUENCE [LARGE SCALE GENOMIC DNA]</scope>
    <source>
        <strain evidence="4">DSM 19437</strain>
    </source>
</reference>
<dbReference type="GO" id="GO:0055085">
    <property type="term" value="P:transmembrane transport"/>
    <property type="evidence" value="ECO:0007669"/>
    <property type="project" value="InterPro"/>
</dbReference>
<evidence type="ECO:0000259" key="2">
    <source>
        <dbReference type="Pfam" id="PF03544"/>
    </source>
</evidence>
<dbReference type="STRING" id="929713.NIASO_12530"/>
<sequence>MEQTKILSSSLLDILFDGRNKVYGAYELRATYPKRLLKALLATGVLLGLAVSVALIKPEEKKIAARPIISPDLTIEKIEEPKKVEPPPPTLPKQMEPKKIETKIFVIPKITPDKLVTDPPPAQTELVDVKIGTENIKGDKAGNIAMPPGDLDGKAILDIKPKEKEANRFERIEKEAEYPGDWQRYLSTNLRADGAVDNGATPGNYQVIVQFVVAADGTVSDIKVLKDPGFGMGEEATRVIKKSGKWKPAIQNGYPVKAYRKQPITFQVLEQ</sequence>
<dbReference type="InterPro" id="IPR037682">
    <property type="entry name" value="TonB_C"/>
</dbReference>
<feature type="domain" description="TonB C-terminal" evidence="2">
    <location>
        <begin position="206"/>
        <end position="267"/>
    </location>
</feature>
<dbReference type="RefSeq" id="WP_008585994.1">
    <property type="nucleotide sequence ID" value="NZ_CP007035.1"/>
</dbReference>
<dbReference type="Proteomes" id="UP000003586">
    <property type="component" value="Chromosome"/>
</dbReference>
<evidence type="ECO:0000256" key="1">
    <source>
        <dbReference type="SAM" id="Phobius"/>
    </source>
</evidence>
<keyword evidence="1" id="KW-0472">Membrane</keyword>
<keyword evidence="4" id="KW-1185">Reference proteome</keyword>
<accession>W0F375</accession>
<name>W0F375_9BACT</name>
<evidence type="ECO:0000313" key="3">
    <source>
        <dbReference type="EMBL" id="AHF15756.1"/>
    </source>
</evidence>
<gene>
    <name evidence="3" type="ORF">NIASO_12530</name>
</gene>
<dbReference type="SUPFAM" id="SSF74653">
    <property type="entry name" value="TolA/TonB C-terminal domain"/>
    <property type="match status" value="1"/>
</dbReference>
<dbReference type="EMBL" id="CP007035">
    <property type="protein sequence ID" value="AHF15756.1"/>
    <property type="molecule type" value="Genomic_DNA"/>
</dbReference>
<keyword evidence="1" id="KW-0812">Transmembrane</keyword>
<proteinExistence type="predicted"/>
<dbReference type="PANTHER" id="PTHR33446:SF2">
    <property type="entry name" value="PROTEIN TONB"/>
    <property type="match status" value="1"/>
</dbReference>
<organism evidence="3 4">
    <name type="scientific">Niabella soli DSM 19437</name>
    <dbReference type="NCBI Taxonomy" id="929713"/>
    <lineage>
        <taxon>Bacteria</taxon>
        <taxon>Pseudomonadati</taxon>
        <taxon>Bacteroidota</taxon>
        <taxon>Chitinophagia</taxon>
        <taxon>Chitinophagales</taxon>
        <taxon>Chitinophagaceae</taxon>
        <taxon>Niabella</taxon>
    </lineage>
</organism>
<dbReference type="KEGG" id="nso:NIASO_12530"/>
<dbReference type="OrthoDB" id="1039448at2"/>
<dbReference type="Gene3D" id="3.30.1150.10">
    <property type="match status" value="1"/>
</dbReference>
<dbReference type="InterPro" id="IPR051045">
    <property type="entry name" value="TonB-dependent_transducer"/>
</dbReference>
<dbReference type="AlphaFoldDB" id="W0F375"/>
<dbReference type="PANTHER" id="PTHR33446">
    <property type="entry name" value="PROTEIN TONB-RELATED"/>
    <property type="match status" value="1"/>
</dbReference>